<proteinExistence type="predicted"/>
<dbReference type="PANTHER" id="PTHR28112">
    <property type="entry name" value="SRP-INDEPENDENT TARGETING PROTEIN 3"/>
    <property type="match status" value="1"/>
</dbReference>
<dbReference type="GeneID" id="19015262"/>
<accession>K8EGI2</accession>
<dbReference type="Pfam" id="PF10032">
    <property type="entry name" value="Pho88"/>
    <property type="match status" value="1"/>
</dbReference>
<sequence length="253" mass="29029">MSNTAKETTTTGNNSNKEKKEEKGKTMEMVKSKANKIIDDDDDKEEEDDLPKPPQLKPKMFIAPIVLMGSKRLGIDWNDEETKTKIRMAFTISVTLCYVVIFYMYKQVKRKEKKLSEDTVEVTAKDPYNNGEEKKETLTYFEHDLREVKKAGTSQAFGFLMTSVLHFYFKLNPPIVLQSIMLPLNMMETPAFQVHVLGKDGSSNKKLQRPWMPEEKPNPFADLAKVMSPPPAEKKKSEKEAKKNGEKEDAKRK</sequence>
<dbReference type="EMBL" id="FO082273">
    <property type="protein sequence ID" value="CCO17099.1"/>
    <property type="molecule type" value="Genomic_DNA"/>
</dbReference>
<evidence type="ECO:0000256" key="2">
    <source>
        <dbReference type="SAM" id="Phobius"/>
    </source>
</evidence>
<dbReference type="GO" id="GO:0045047">
    <property type="term" value="P:protein targeting to ER"/>
    <property type="evidence" value="ECO:0007669"/>
    <property type="project" value="InterPro"/>
</dbReference>
<feature type="compositionally biased region" description="Basic and acidic residues" evidence="1">
    <location>
        <begin position="16"/>
        <end position="31"/>
    </location>
</feature>
<evidence type="ECO:0000256" key="1">
    <source>
        <dbReference type="SAM" id="MobiDB-lite"/>
    </source>
</evidence>
<feature type="transmembrane region" description="Helical" evidence="2">
    <location>
        <begin position="86"/>
        <end position="105"/>
    </location>
</feature>
<evidence type="ECO:0000313" key="4">
    <source>
        <dbReference type="Proteomes" id="UP000198341"/>
    </source>
</evidence>
<keyword evidence="2" id="KW-1133">Transmembrane helix</keyword>
<dbReference type="GO" id="GO:0005739">
    <property type="term" value="C:mitochondrion"/>
    <property type="evidence" value="ECO:0007669"/>
    <property type="project" value="TreeGrafter"/>
</dbReference>
<dbReference type="RefSeq" id="XP_007512499.1">
    <property type="nucleotide sequence ID" value="XM_007512437.1"/>
</dbReference>
<feature type="compositionally biased region" description="Acidic residues" evidence="1">
    <location>
        <begin position="39"/>
        <end position="49"/>
    </location>
</feature>
<reference evidence="3 4" key="1">
    <citation type="submission" date="2011-10" db="EMBL/GenBank/DDBJ databases">
        <authorList>
            <person name="Genoscope - CEA"/>
        </authorList>
    </citation>
    <scope>NUCLEOTIDE SEQUENCE [LARGE SCALE GENOMIC DNA]</scope>
    <source>
        <strain evidence="3 4">RCC 1105</strain>
    </source>
</reference>
<feature type="region of interest" description="Disordered" evidence="1">
    <location>
        <begin position="201"/>
        <end position="253"/>
    </location>
</feature>
<keyword evidence="4" id="KW-1185">Reference proteome</keyword>
<dbReference type="Proteomes" id="UP000198341">
    <property type="component" value="Chromosome 6"/>
</dbReference>
<dbReference type="GO" id="GO:0005783">
    <property type="term" value="C:endoplasmic reticulum"/>
    <property type="evidence" value="ECO:0007669"/>
    <property type="project" value="InterPro"/>
</dbReference>
<dbReference type="OrthoDB" id="18139at2759"/>
<feature type="compositionally biased region" description="Basic and acidic residues" evidence="1">
    <location>
        <begin position="232"/>
        <end position="253"/>
    </location>
</feature>
<organism evidence="3 4">
    <name type="scientific">Bathycoccus prasinos</name>
    <dbReference type="NCBI Taxonomy" id="41875"/>
    <lineage>
        <taxon>Eukaryota</taxon>
        <taxon>Viridiplantae</taxon>
        <taxon>Chlorophyta</taxon>
        <taxon>Mamiellophyceae</taxon>
        <taxon>Mamiellales</taxon>
        <taxon>Bathycoccaceae</taxon>
        <taxon>Bathycoccus</taxon>
    </lineage>
</organism>
<keyword evidence="2" id="KW-0812">Transmembrane</keyword>
<dbReference type="eggNOG" id="KOG4554">
    <property type="taxonomic scope" value="Eukaryota"/>
</dbReference>
<protein>
    <submittedName>
        <fullName evidence="3">Uncharacterized protein</fullName>
    </submittedName>
</protein>
<dbReference type="KEGG" id="bpg:Bathy06g02820"/>
<evidence type="ECO:0000313" key="3">
    <source>
        <dbReference type="EMBL" id="CCO17099.1"/>
    </source>
</evidence>
<dbReference type="InterPro" id="IPR012098">
    <property type="entry name" value="SND3_fun"/>
</dbReference>
<name>K8EGI2_9CHLO</name>
<feature type="compositionally biased region" description="Low complexity" evidence="1">
    <location>
        <begin position="1"/>
        <end position="15"/>
    </location>
</feature>
<dbReference type="AlphaFoldDB" id="K8EGI2"/>
<feature type="region of interest" description="Disordered" evidence="1">
    <location>
        <begin position="1"/>
        <end position="57"/>
    </location>
</feature>
<gene>
    <name evidence="3" type="ORF">Bathy06g02820</name>
</gene>
<dbReference type="PANTHER" id="PTHR28112:SF1">
    <property type="entry name" value="SRP-INDEPENDENT TARGETING PROTEIN 3"/>
    <property type="match status" value="1"/>
</dbReference>
<keyword evidence="2" id="KW-0472">Membrane</keyword>